<evidence type="ECO:0000313" key="3">
    <source>
        <dbReference type="Proteomes" id="UP000297245"/>
    </source>
</evidence>
<dbReference type="EMBL" id="ML179290">
    <property type="protein sequence ID" value="THU92030.1"/>
    <property type="molecule type" value="Genomic_DNA"/>
</dbReference>
<feature type="region of interest" description="Disordered" evidence="1">
    <location>
        <begin position="64"/>
        <end position="94"/>
    </location>
</feature>
<name>A0A4S8LS16_DENBC</name>
<organism evidence="2 3">
    <name type="scientific">Dendrothele bispora (strain CBS 962.96)</name>
    <dbReference type="NCBI Taxonomy" id="1314807"/>
    <lineage>
        <taxon>Eukaryota</taxon>
        <taxon>Fungi</taxon>
        <taxon>Dikarya</taxon>
        <taxon>Basidiomycota</taxon>
        <taxon>Agaricomycotina</taxon>
        <taxon>Agaricomycetes</taxon>
        <taxon>Agaricomycetidae</taxon>
        <taxon>Agaricales</taxon>
        <taxon>Agaricales incertae sedis</taxon>
        <taxon>Dendrothele</taxon>
    </lineage>
</organism>
<evidence type="ECO:0000313" key="2">
    <source>
        <dbReference type="EMBL" id="THU92030.1"/>
    </source>
</evidence>
<gene>
    <name evidence="2" type="ORF">K435DRAFT_780416</name>
</gene>
<feature type="compositionally biased region" description="Basic and acidic residues" evidence="1">
    <location>
        <begin position="71"/>
        <end position="81"/>
    </location>
</feature>
<accession>A0A4S8LS16</accession>
<dbReference type="Proteomes" id="UP000297245">
    <property type="component" value="Unassembled WGS sequence"/>
</dbReference>
<keyword evidence="3" id="KW-1185">Reference proteome</keyword>
<evidence type="ECO:0000256" key="1">
    <source>
        <dbReference type="SAM" id="MobiDB-lite"/>
    </source>
</evidence>
<reference evidence="2 3" key="1">
    <citation type="journal article" date="2019" name="Nat. Ecol. Evol.">
        <title>Megaphylogeny resolves global patterns of mushroom evolution.</title>
        <authorList>
            <person name="Varga T."/>
            <person name="Krizsan K."/>
            <person name="Foldi C."/>
            <person name="Dima B."/>
            <person name="Sanchez-Garcia M."/>
            <person name="Sanchez-Ramirez S."/>
            <person name="Szollosi G.J."/>
            <person name="Szarkandi J.G."/>
            <person name="Papp V."/>
            <person name="Albert L."/>
            <person name="Andreopoulos W."/>
            <person name="Angelini C."/>
            <person name="Antonin V."/>
            <person name="Barry K.W."/>
            <person name="Bougher N.L."/>
            <person name="Buchanan P."/>
            <person name="Buyck B."/>
            <person name="Bense V."/>
            <person name="Catcheside P."/>
            <person name="Chovatia M."/>
            <person name="Cooper J."/>
            <person name="Damon W."/>
            <person name="Desjardin D."/>
            <person name="Finy P."/>
            <person name="Geml J."/>
            <person name="Haridas S."/>
            <person name="Hughes K."/>
            <person name="Justo A."/>
            <person name="Karasinski D."/>
            <person name="Kautmanova I."/>
            <person name="Kiss B."/>
            <person name="Kocsube S."/>
            <person name="Kotiranta H."/>
            <person name="LaButti K.M."/>
            <person name="Lechner B.E."/>
            <person name="Liimatainen K."/>
            <person name="Lipzen A."/>
            <person name="Lukacs Z."/>
            <person name="Mihaltcheva S."/>
            <person name="Morgado L.N."/>
            <person name="Niskanen T."/>
            <person name="Noordeloos M.E."/>
            <person name="Ohm R.A."/>
            <person name="Ortiz-Santana B."/>
            <person name="Ovrebo C."/>
            <person name="Racz N."/>
            <person name="Riley R."/>
            <person name="Savchenko A."/>
            <person name="Shiryaev A."/>
            <person name="Soop K."/>
            <person name="Spirin V."/>
            <person name="Szebenyi C."/>
            <person name="Tomsovsky M."/>
            <person name="Tulloss R.E."/>
            <person name="Uehling J."/>
            <person name="Grigoriev I.V."/>
            <person name="Vagvolgyi C."/>
            <person name="Papp T."/>
            <person name="Martin F.M."/>
            <person name="Miettinen O."/>
            <person name="Hibbett D.S."/>
            <person name="Nagy L.G."/>
        </authorList>
    </citation>
    <scope>NUCLEOTIDE SEQUENCE [LARGE SCALE GENOMIC DNA]</scope>
    <source>
        <strain evidence="2 3">CBS 962.96</strain>
    </source>
</reference>
<protein>
    <submittedName>
        <fullName evidence="2">Uncharacterized protein</fullName>
    </submittedName>
</protein>
<sequence length="106" mass="11912">MPILLQIVVSRFSKCFPLRVICYAKPSLVSFVDAFIHSAALLTPELGSRFFVASTSLTRVGPISKKGRWKGKGEKYKEKPKAQSRPDCPVGSQTGLDRYQIQFSRY</sequence>
<dbReference type="AlphaFoldDB" id="A0A4S8LS16"/>
<proteinExistence type="predicted"/>